<reference evidence="2" key="1">
    <citation type="submission" date="2019-08" db="EMBL/GenBank/DDBJ databases">
        <authorList>
            <person name="Kucharzyk K."/>
            <person name="Murdoch R.W."/>
            <person name="Higgins S."/>
            <person name="Loffler F."/>
        </authorList>
    </citation>
    <scope>NUCLEOTIDE SEQUENCE</scope>
</reference>
<dbReference type="SUPFAM" id="SSF89155">
    <property type="entry name" value="TorD-like"/>
    <property type="match status" value="1"/>
</dbReference>
<dbReference type="AlphaFoldDB" id="A0A644TBD1"/>
<gene>
    <name evidence="2" type="primary">dmsD_2</name>
    <name evidence="2" type="ORF">SDC9_09868</name>
</gene>
<dbReference type="PANTHER" id="PTHR34227">
    <property type="entry name" value="CHAPERONE PROTEIN YCDY"/>
    <property type="match status" value="1"/>
</dbReference>
<dbReference type="Pfam" id="PF02613">
    <property type="entry name" value="Nitrate_red_del"/>
    <property type="match status" value="1"/>
</dbReference>
<sequence>MEKILTQKSVKAVLAMATQDDGIAIILANRHYIYQLLQHIFGIEPNRELLDIATNQHTQEALELMLDEENCDLNTYLALLTKLRLALSADPDPTLDKLTSEYTSLMIGPHKLPAPPWESVYVTKERALFQESTLKVRRTYLNYQFLPANYPHEADDHLAFELDFMAHLAKLTLERFDQQKIDEVKKLLDDQKAFLQDHLLVWIGDFAEDMQKSKTHHFYPQMAALTKQFLEADDLALDELMDLI</sequence>
<proteinExistence type="predicted"/>
<keyword evidence="1" id="KW-0143">Chaperone</keyword>
<comment type="caution">
    <text evidence="2">The sequence shown here is derived from an EMBL/GenBank/DDBJ whole genome shotgun (WGS) entry which is preliminary data.</text>
</comment>
<evidence type="ECO:0000313" key="2">
    <source>
        <dbReference type="EMBL" id="MPL64216.1"/>
    </source>
</evidence>
<organism evidence="2">
    <name type="scientific">bioreactor metagenome</name>
    <dbReference type="NCBI Taxonomy" id="1076179"/>
    <lineage>
        <taxon>unclassified sequences</taxon>
        <taxon>metagenomes</taxon>
        <taxon>ecological metagenomes</taxon>
    </lineage>
</organism>
<accession>A0A644TBD1</accession>
<name>A0A644TBD1_9ZZZZ</name>
<dbReference type="Gene3D" id="1.10.3480.10">
    <property type="entry name" value="TorD-like"/>
    <property type="match status" value="1"/>
</dbReference>
<protein>
    <submittedName>
        <fullName evidence="2">Tat proofreading chaperone DmsD</fullName>
    </submittedName>
</protein>
<evidence type="ECO:0000256" key="1">
    <source>
        <dbReference type="ARBA" id="ARBA00023186"/>
    </source>
</evidence>
<dbReference type="InterPro" id="IPR050289">
    <property type="entry name" value="TorD/DmsD_chaperones"/>
</dbReference>
<dbReference type="InterPro" id="IPR036411">
    <property type="entry name" value="TorD-like_sf"/>
</dbReference>
<dbReference type="PANTHER" id="PTHR34227:SF1">
    <property type="entry name" value="DIMETHYL SULFOXIDE REDUCTASE CHAPERONE-RELATED"/>
    <property type="match status" value="1"/>
</dbReference>
<dbReference type="InterPro" id="IPR020945">
    <property type="entry name" value="DMSO/NO3_reduct_chaperone"/>
</dbReference>
<dbReference type="EMBL" id="VSSQ01000024">
    <property type="protein sequence ID" value="MPL64216.1"/>
    <property type="molecule type" value="Genomic_DNA"/>
</dbReference>